<proteinExistence type="predicted"/>
<name>A0A3G9G100_9CAUL</name>
<evidence type="ECO:0000313" key="1">
    <source>
        <dbReference type="EMBL" id="BBF80980.1"/>
    </source>
</evidence>
<organism evidence="1 2">
    <name type="scientific">Asticcacaulis excentricus</name>
    <dbReference type="NCBI Taxonomy" id="78587"/>
    <lineage>
        <taxon>Bacteria</taxon>
        <taxon>Pseudomonadati</taxon>
        <taxon>Pseudomonadota</taxon>
        <taxon>Alphaproteobacteria</taxon>
        <taxon>Caulobacterales</taxon>
        <taxon>Caulobacteraceae</taxon>
        <taxon>Asticcacaulis</taxon>
    </lineage>
</organism>
<dbReference type="Pfam" id="PF09998">
    <property type="entry name" value="DUF2239"/>
    <property type="match status" value="1"/>
</dbReference>
<reference evidence="2" key="2">
    <citation type="journal article" date="2017" name="Plant Physiol. Biochem.">
        <title>Differential oxidative and antioxidative response of duckweed Lemna minor toward plant growth promoting/inhibiting bacteria.</title>
        <authorList>
            <person name="Ishizawa H."/>
            <person name="Kuroda M."/>
            <person name="Morikawa M."/>
            <person name="Ike M."/>
        </authorList>
    </citation>
    <scope>NUCLEOTIDE SEQUENCE [LARGE SCALE GENOMIC DNA]</scope>
    <source>
        <strain evidence="2">M6</strain>
    </source>
</reference>
<dbReference type="AlphaFoldDB" id="A0A3G9G100"/>
<dbReference type="Proteomes" id="UP000278756">
    <property type="component" value="Chromosome 1"/>
</dbReference>
<reference evidence="2" key="1">
    <citation type="journal article" date="2017" name="Biotechnol. Biofuels">
        <title>Evaluation of environmental bacterial communities as a factor affecting the growth of duckweed Lemna minor.</title>
        <authorList>
            <person name="Ishizawa H."/>
            <person name="Kuroda M."/>
            <person name="Morikawa M."/>
            <person name="Ike M."/>
        </authorList>
    </citation>
    <scope>NUCLEOTIDE SEQUENCE [LARGE SCALE GENOMIC DNA]</scope>
    <source>
        <strain evidence="2">M6</strain>
    </source>
</reference>
<protein>
    <recommendedName>
        <fullName evidence="3">DUF2239 domain-containing protein</fullName>
    </recommendedName>
</protein>
<dbReference type="EMBL" id="AP018827">
    <property type="protein sequence ID" value="BBF80980.1"/>
    <property type="molecule type" value="Genomic_DNA"/>
</dbReference>
<gene>
    <name evidence="1" type="ORF">EM6_1574</name>
</gene>
<dbReference type="OrthoDB" id="282960at2"/>
<accession>A0A3G9G100</accession>
<evidence type="ECO:0008006" key="3">
    <source>
        <dbReference type="Google" id="ProtNLM"/>
    </source>
</evidence>
<sequence length="188" mass="20068">MTSEPLYAVFQAARRLTVGPPAEAALAAHKALAAQPDAPVIILDRATGQVIDLDLRGDAAAVQARYAPTPETAPETVKRGRPKLGVVPREVTLLPRHWEWLSQQPGGASVTLRKLIDAARKGGPDSRARVNTAYRVMVTLAGDREGFEEASRALFAGDHAALRQRLAVWPADIGQEVLACLDADPPSA</sequence>
<evidence type="ECO:0000313" key="2">
    <source>
        <dbReference type="Proteomes" id="UP000278756"/>
    </source>
</evidence>
<dbReference type="InterPro" id="IPR018715">
    <property type="entry name" value="DUF2239"/>
</dbReference>
<dbReference type="RefSeq" id="WP_126421717.1">
    <property type="nucleotide sequence ID" value="NZ_AP018827.1"/>
</dbReference>